<evidence type="ECO:0000256" key="1">
    <source>
        <dbReference type="ARBA" id="ARBA00007381"/>
    </source>
</evidence>
<dbReference type="AlphaFoldDB" id="A0A6A5Z4U1"/>
<name>A0A6A5Z4U1_9PLEO</name>
<dbReference type="InterPro" id="IPR013126">
    <property type="entry name" value="Hsp_70_fam"/>
</dbReference>
<dbReference type="InterPro" id="IPR043129">
    <property type="entry name" value="ATPase_NBD"/>
</dbReference>
<evidence type="ECO:0000313" key="4">
    <source>
        <dbReference type="EMBL" id="KAF2113917.1"/>
    </source>
</evidence>
<accession>A0A6A5Z4U1</accession>
<comment type="similarity">
    <text evidence="1">Belongs to the heat shock protein 70 family.</text>
</comment>
<dbReference type="GO" id="GO:0140662">
    <property type="term" value="F:ATP-dependent protein folding chaperone"/>
    <property type="evidence" value="ECO:0007669"/>
    <property type="project" value="InterPro"/>
</dbReference>
<dbReference type="SUPFAM" id="SSF53067">
    <property type="entry name" value="Actin-like ATPase domain"/>
    <property type="match status" value="2"/>
</dbReference>
<dbReference type="Gene3D" id="3.30.420.40">
    <property type="match status" value="2"/>
</dbReference>
<dbReference type="CDD" id="cd10170">
    <property type="entry name" value="ASKHA_NBD_HSP70"/>
    <property type="match status" value="1"/>
</dbReference>
<keyword evidence="2" id="KW-0547">Nucleotide-binding</keyword>
<dbReference type="Gene3D" id="3.90.640.10">
    <property type="entry name" value="Actin, Chain A, domain 4"/>
    <property type="match status" value="1"/>
</dbReference>
<evidence type="ECO:0000256" key="2">
    <source>
        <dbReference type="ARBA" id="ARBA00022741"/>
    </source>
</evidence>
<dbReference type="PANTHER" id="PTHR14187">
    <property type="entry name" value="ALPHA KINASE/ELONGATION FACTOR 2 KINASE"/>
    <property type="match status" value="1"/>
</dbReference>
<dbReference type="PANTHER" id="PTHR14187:SF5">
    <property type="entry name" value="HEAT SHOCK 70 KDA PROTEIN 12A"/>
    <property type="match status" value="1"/>
</dbReference>
<reference evidence="4" key="1">
    <citation type="journal article" date="2020" name="Stud. Mycol.">
        <title>101 Dothideomycetes genomes: a test case for predicting lifestyles and emergence of pathogens.</title>
        <authorList>
            <person name="Haridas S."/>
            <person name="Albert R."/>
            <person name="Binder M."/>
            <person name="Bloem J."/>
            <person name="Labutti K."/>
            <person name="Salamov A."/>
            <person name="Andreopoulos B."/>
            <person name="Baker S."/>
            <person name="Barry K."/>
            <person name="Bills G."/>
            <person name="Bluhm B."/>
            <person name="Cannon C."/>
            <person name="Castanera R."/>
            <person name="Culley D."/>
            <person name="Daum C."/>
            <person name="Ezra D."/>
            <person name="Gonzalez J."/>
            <person name="Henrissat B."/>
            <person name="Kuo A."/>
            <person name="Liang C."/>
            <person name="Lipzen A."/>
            <person name="Lutzoni F."/>
            <person name="Magnuson J."/>
            <person name="Mondo S."/>
            <person name="Nolan M."/>
            <person name="Ohm R."/>
            <person name="Pangilinan J."/>
            <person name="Park H.-J."/>
            <person name="Ramirez L."/>
            <person name="Alfaro M."/>
            <person name="Sun H."/>
            <person name="Tritt A."/>
            <person name="Yoshinaga Y."/>
            <person name="Zwiers L.-H."/>
            <person name="Turgeon B."/>
            <person name="Goodwin S."/>
            <person name="Spatafora J."/>
            <person name="Crous P."/>
            <person name="Grigoriev I."/>
        </authorList>
    </citation>
    <scope>NUCLEOTIDE SEQUENCE</scope>
    <source>
        <strain evidence="4">CBS 627.86</strain>
    </source>
</reference>
<organism evidence="4 5">
    <name type="scientific">Lophiotrema nucula</name>
    <dbReference type="NCBI Taxonomy" id="690887"/>
    <lineage>
        <taxon>Eukaryota</taxon>
        <taxon>Fungi</taxon>
        <taxon>Dikarya</taxon>
        <taxon>Ascomycota</taxon>
        <taxon>Pezizomycotina</taxon>
        <taxon>Dothideomycetes</taxon>
        <taxon>Pleosporomycetidae</taxon>
        <taxon>Pleosporales</taxon>
        <taxon>Lophiotremataceae</taxon>
        <taxon>Lophiotrema</taxon>
    </lineage>
</organism>
<dbReference type="Proteomes" id="UP000799770">
    <property type="component" value="Unassembled WGS sequence"/>
</dbReference>
<dbReference type="FunFam" id="3.30.420.40:FF:000028">
    <property type="entry name" value="heat shock 70 kDa protein-like"/>
    <property type="match status" value="1"/>
</dbReference>
<keyword evidence="3" id="KW-0067">ATP-binding</keyword>
<keyword evidence="5" id="KW-1185">Reference proteome</keyword>
<dbReference type="EMBL" id="ML977326">
    <property type="protein sequence ID" value="KAF2113917.1"/>
    <property type="molecule type" value="Genomic_DNA"/>
</dbReference>
<protein>
    <submittedName>
        <fullName evidence="4">Uncharacterized protein</fullName>
    </submittedName>
</protein>
<evidence type="ECO:0000256" key="3">
    <source>
        <dbReference type="ARBA" id="ARBA00022840"/>
    </source>
</evidence>
<dbReference type="Pfam" id="PF00012">
    <property type="entry name" value="HSP70"/>
    <property type="match status" value="1"/>
</dbReference>
<dbReference type="OrthoDB" id="2963168at2759"/>
<sequence length="596" mass="66229">MDGLKKGLPSKETFDFGAFADALNNIPSRFTAEETVIIALDFGTTFSGIAYCFPNRQNSKVAAVVNWPGPNGEAHNAPKIPTLLKYNGTKLTWGAAVNPVADNIVGVKLLLDPDQETPHYLPTTNARREIGKLPKKPVQLAADFIRAMYDHALQQISNEVTEAYMKLCQKQYVLSVPARWSDAAKNATLQAARIAGLHPVTLIKEPEAAALHTLKDLSFSLKKEDAFVVCDAGGGTVDLIAYEVEDLNPQLRVKELVPGTMGMAGSLGLNKRFEEAVKDLIGDEELFRIKKVNEGKSWFRAITQFDREVKPAFRGQLSEEYFINFPMADLDDDPDRGLESNCWRMTGDDLKKIFAPLITDILRLINDQVNEVKIRRPQKGITGIFLVGGFGSSVYLKSCVQKAQPGIQVLQPSDAWSAIAKGAVLAKLPNSAVVSSTKATQHYGVESMDAWSPVLDYGEQTVMHPDGVLCVSAFQWYINVDDDLELDQVVRFPYYRTLLDGFTDDELIFVDELFECRDKTAPRHRSKSETVKRNCSVRSDLRGVDRTKFRRKNALDGNAYYEVDYELVVKLESALMTFSCEVGGKTLASVEASYRD</sequence>
<proteinExistence type="inferred from homology"/>
<dbReference type="GO" id="GO:0005524">
    <property type="term" value="F:ATP binding"/>
    <property type="evidence" value="ECO:0007669"/>
    <property type="project" value="UniProtKB-KW"/>
</dbReference>
<evidence type="ECO:0000313" key="5">
    <source>
        <dbReference type="Proteomes" id="UP000799770"/>
    </source>
</evidence>
<gene>
    <name evidence="4" type="ORF">BDV96DRAFT_688202</name>
</gene>